<comment type="catalytic activity">
    <reaction evidence="10">
        <text>8-oxo-dGTP + H2O = 8-oxo-dGMP + diphosphate + H(+)</text>
        <dbReference type="Rhea" id="RHEA:31575"/>
        <dbReference type="ChEBI" id="CHEBI:15377"/>
        <dbReference type="ChEBI" id="CHEBI:15378"/>
        <dbReference type="ChEBI" id="CHEBI:33019"/>
        <dbReference type="ChEBI" id="CHEBI:63224"/>
        <dbReference type="ChEBI" id="CHEBI:77896"/>
        <dbReference type="EC" id="3.6.1.55"/>
    </reaction>
</comment>
<keyword evidence="8" id="KW-0460">Magnesium</keyword>
<protein>
    <recommendedName>
        <fullName evidence="11">8-oxo-dGTP diphosphatase</fullName>
        <ecNumber evidence="11">3.6.1.55</ecNumber>
    </recommendedName>
</protein>
<dbReference type="GO" id="GO:0046872">
    <property type="term" value="F:metal ion binding"/>
    <property type="evidence" value="ECO:0007669"/>
    <property type="project" value="UniProtKB-KW"/>
</dbReference>
<dbReference type="AlphaFoldDB" id="A0A917G0J5"/>
<dbReference type="InterPro" id="IPR015797">
    <property type="entry name" value="NUDIX_hydrolase-like_dom_sf"/>
</dbReference>
<reference evidence="13" key="2">
    <citation type="submission" date="2020-09" db="EMBL/GenBank/DDBJ databases">
        <authorList>
            <person name="Sun Q."/>
            <person name="Zhou Y."/>
        </authorList>
    </citation>
    <scope>NUCLEOTIDE SEQUENCE</scope>
    <source>
        <strain evidence="13">CGMCC 1.15760</strain>
    </source>
</reference>
<comment type="similarity">
    <text evidence="2">Belongs to the Nudix hydrolase family.</text>
</comment>
<accession>A0A917G0J5</accession>
<dbReference type="InterPro" id="IPR020084">
    <property type="entry name" value="NUDIX_hydrolase_CS"/>
</dbReference>
<dbReference type="GO" id="GO:0006260">
    <property type="term" value="P:DNA replication"/>
    <property type="evidence" value="ECO:0007669"/>
    <property type="project" value="UniProtKB-KW"/>
</dbReference>
<comment type="caution">
    <text evidence="13">The sequence shown here is derived from an EMBL/GenBank/DDBJ whole genome shotgun (WGS) entry which is preliminary data.</text>
</comment>
<keyword evidence="7" id="KW-0378">Hydrolase</keyword>
<evidence type="ECO:0000256" key="4">
    <source>
        <dbReference type="ARBA" id="ARBA00022705"/>
    </source>
</evidence>
<dbReference type="RefSeq" id="WP_188613768.1">
    <property type="nucleotide sequence ID" value="NZ_BMJT01000002.1"/>
</dbReference>
<dbReference type="Proteomes" id="UP000616608">
    <property type="component" value="Unassembled WGS sequence"/>
</dbReference>
<dbReference type="Gene3D" id="3.90.79.10">
    <property type="entry name" value="Nucleoside Triphosphate Pyrophosphohydrolase"/>
    <property type="match status" value="1"/>
</dbReference>
<organism evidence="13 14">
    <name type="scientific">Lysinibacillus alkalisoli</name>
    <dbReference type="NCBI Taxonomy" id="1911548"/>
    <lineage>
        <taxon>Bacteria</taxon>
        <taxon>Bacillati</taxon>
        <taxon>Bacillota</taxon>
        <taxon>Bacilli</taxon>
        <taxon>Bacillales</taxon>
        <taxon>Bacillaceae</taxon>
        <taxon>Lysinibacillus</taxon>
    </lineage>
</organism>
<comment type="cofactor">
    <cofactor evidence="1">
        <name>Mg(2+)</name>
        <dbReference type="ChEBI" id="CHEBI:18420"/>
    </cofactor>
</comment>
<evidence type="ECO:0000256" key="3">
    <source>
        <dbReference type="ARBA" id="ARBA00022457"/>
    </source>
</evidence>
<keyword evidence="4" id="KW-0235">DNA replication</keyword>
<keyword evidence="14" id="KW-1185">Reference proteome</keyword>
<dbReference type="EC" id="3.6.1.55" evidence="11"/>
<dbReference type="InterPro" id="IPR000086">
    <property type="entry name" value="NUDIX_hydrolase_dom"/>
</dbReference>
<evidence type="ECO:0000256" key="2">
    <source>
        <dbReference type="ARBA" id="ARBA00005582"/>
    </source>
</evidence>
<evidence type="ECO:0000256" key="9">
    <source>
        <dbReference type="ARBA" id="ARBA00023204"/>
    </source>
</evidence>
<dbReference type="PANTHER" id="PTHR47707:SF1">
    <property type="entry name" value="NUDIX HYDROLASE FAMILY PROTEIN"/>
    <property type="match status" value="1"/>
</dbReference>
<dbReference type="CDD" id="cd04688">
    <property type="entry name" value="NUDIX_Hydrolase"/>
    <property type="match status" value="1"/>
</dbReference>
<sequence length="143" mass="16538">MTDLTIDIREGKMNIRVAAWIEHEDMILCSTFPDSFTSLPGGRVKFGETTTQALIREIQEELTATAQNVRLIAIIENFFTYQAVNYHEYLYVYKVNIIYQSEYYGDDGQVCHWLPKQHITTLYPTSLNKVDPATFTHLVHKGM</sequence>
<evidence type="ECO:0000256" key="1">
    <source>
        <dbReference type="ARBA" id="ARBA00001946"/>
    </source>
</evidence>
<proteinExistence type="inferred from homology"/>
<keyword evidence="9" id="KW-0234">DNA repair</keyword>
<dbReference type="PROSITE" id="PS00893">
    <property type="entry name" value="NUDIX_BOX"/>
    <property type="match status" value="1"/>
</dbReference>
<dbReference type="SUPFAM" id="SSF55811">
    <property type="entry name" value="Nudix"/>
    <property type="match status" value="1"/>
</dbReference>
<dbReference type="GO" id="GO:0035539">
    <property type="term" value="F:8-oxo-7,8-dihydrodeoxyguanosine triphosphate pyrophosphatase activity"/>
    <property type="evidence" value="ECO:0007669"/>
    <property type="project" value="UniProtKB-EC"/>
</dbReference>
<evidence type="ECO:0000256" key="5">
    <source>
        <dbReference type="ARBA" id="ARBA00022723"/>
    </source>
</evidence>
<dbReference type="InterPro" id="IPR047127">
    <property type="entry name" value="MutT-like"/>
</dbReference>
<dbReference type="EMBL" id="BMJT01000002">
    <property type="protein sequence ID" value="GGG16434.1"/>
    <property type="molecule type" value="Genomic_DNA"/>
</dbReference>
<evidence type="ECO:0000259" key="12">
    <source>
        <dbReference type="PROSITE" id="PS51462"/>
    </source>
</evidence>
<dbReference type="GO" id="GO:0008413">
    <property type="term" value="F:8-oxo-7,8-dihydroguanosine triphosphate pyrophosphatase activity"/>
    <property type="evidence" value="ECO:0007669"/>
    <property type="project" value="TreeGrafter"/>
</dbReference>
<dbReference type="GO" id="GO:0006281">
    <property type="term" value="P:DNA repair"/>
    <property type="evidence" value="ECO:0007669"/>
    <property type="project" value="UniProtKB-KW"/>
</dbReference>
<dbReference type="GO" id="GO:0044716">
    <property type="term" value="F:8-oxo-GDP phosphatase activity"/>
    <property type="evidence" value="ECO:0007669"/>
    <property type="project" value="TreeGrafter"/>
</dbReference>
<evidence type="ECO:0000313" key="13">
    <source>
        <dbReference type="EMBL" id="GGG16434.1"/>
    </source>
</evidence>
<keyword evidence="3" id="KW-0515">Mutator protein</keyword>
<evidence type="ECO:0000256" key="8">
    <source>
        <dbReference type="ARBA" id="ARBA00022842"/>
    </source>
</evidence>
<dbReference type="Pfam" id="PF00293">
    <property type="entry name" value="NUDIX"/>
    <property type="match status" value="1"/>
</dbReference>
<keyword evidence="5" id="KW-0479">Metal-binding</keyword>
<reference evidence="13" key="1">
    <citation type="journal article" date="2014" name="Int. J. Syst. Evol. Microbiol.">
        <title>Complete genome sequence of Corynebacterium casei LMG S-19264T (=DSM 44701T), isolated from a smear-ripened cheese.</title>
        <authorList>
            <consortium name="US DOE Joint Genome Institute (JGI-PGF)"/>
            <person name="Walter F."/>
            <person name="Albersmeier A."/>
            <person name="Kalinowski J."/>
            <person name="Ruckert C."/>
        </authorList>
    </citation>
    <scope>NUCLEOTIDE SEQUENCE</scope>
    <source>
        <strain evidence="13">CGMCC 1.15760</strain>
    </source>
</reference>
<evidence type="ECO:0000256" key="6">
    <source>
        <dbReference type="ARBA" id="ARBA00022763"/>
    </source>
</evidence>
<evidence type="ECO:0000256" key="10">
    <source>
        <dbReference type="ARBA" id="ARBA00035861"/>
    </source>
</evidence>
<dbReference type="PANTHER" id="PTHR47707">
    <property type="entry name" value="8-OXO-DGTP DIPHOSPHATASE"/>
    <property type="match status" value="1"/>
</dbReference>
<evidence type="ECO:0000313" key="14">
    <source>
        <dbReference type="Proteomes" id="UP000616608"/>
    </source>
</evidence>
<feature type="domain" description="Nudix hydrolase" evidence="12">
    <location>
        <begin position="12"/>
        <end position="136"/>
    </location>
</feature>
<dbReference type="GO" id="GO:0044715">
    <property type="term" value="F:8-oxo-dGDP phosphatase activity"/>
    <property type="evidence" value="ECO:0007669"/>
    <property type="project" value="TreeGrafter"/>
</dbReference>
<gene>
    <name evidence="13" type="ORF">GCM10007425_08470</name>
</gene>
<evidence type="ECO:0000256" key="11">
    <source>
        <dbReference type="ARBA" id="ARBA00038905"/>
    </source>
</evidence>
<evidence type="ECO:0000256" key="7">
    <source>
        <dbReference type="ARBA" id="ARBA00022801"/>
    </source>
</evidence>
<dbReference type="PROSITE" id="PS51462">
    <property type="entry name" value="NUDIX"/>
    <property type="match status" value="1"/>
</dbReference>
<keyword evidence="6" id="KW-0227">DNA damage</keyword>
<name>A0A917G0J5_9BACI</name>